<feature type="compositionally biased region" description="Basic residues" evidence="1">
    <location>
        <begin position="455"/>
        <end position="465"/>
    </location>
</feature>
<feature type="region of interest" description="Disordered" evidence="1">
    <location>
        <begin position="257"/>
        <end position="282"/>
    </location>
</feature>
<dbReference type="AlphaFoldDB" id="X6NSN1"/>
<evidence type="ECO:0000313" key="3">
    <source>
        <dbReference type="Proteomes" id="UP000023152"/>
    </source>
</evidence>
<feature type="compositionally biased region" description="Basic and acidic residues" evidence="1">
    <location>
        <begin position="264"/>
        <end position="277"/>
    </location>
</feature>
<feature type="region of interest" description="Disordered" evidence="1">
    <location>
        <begin position="603"/>
        <end position="674"/>
    </location>
</feature>
<feature type="compositionally biased region" description="Acidic residues" evidence="1">
    <location>
        <begin position="486"/>
        <end position="495"/>
    </location>
</feature>
<evidence type="ECO:0000313" key="2">
    <source>
        <dbReference type="EMBL" id="ETO28322.1"/>
    </source>
</evidence>
<feature type="region of interest" description="Disordered" evidence="1">
    <location>
        <begin position="119"/>
        <end position="154"/>
    </location>
</feature>
<reference evidence="2 3" key="1">
    <citation type="journal article" date="2013" name="Curr. Biol.">
        <title>The Genome of the Foraminiferan Reticulomyxa filosa.</title>
        <authorList>
            <person name="Glockner G."/>
            <person name="Hulsmann N."/>
            <person name="Schleicher M."/>
            <person name="Noegel A.A."/>
            <person name="Eichinger L."/>
            <person name="Gallinger C."/>
            <person name="Pawlowski J."/>
            <person name="Sierra R."/>
            <person name="Euteneuer U."/>
            <person name="Pillet L."/>
            <person name="Moustafa A."/>
            <person name="Platzer M."/>
            <person name="Groth M."/>
            <person name="Szafranski K."/>
            <person name="Schliwa M."/>
        </authorList>
    </citation>
    <scope>NUCLEOTIDE SEQUENCE [LARGE SCALE GENOMIC DNA]</scope>
</reference>
<feature type="compositionally biased region" description="Low complexity" evidence="1">
    <location>
        <begin position="476"/>
        <end position="485"/>
    </location>
</feature>
<keyword evidence="3" id="KW-1185">Reference proteome</keyword>
<feature type="region of interest" description="Disordered" evidence="1">
    <location>
        <begin position="455"/>
        <end position="505"/>
    </location>
</feature>
<comment type="caution">
    <text evidence="2">The sequence shown here is derived from an EMBL/GenBank/DDBJ whole genome shotgun (WGS) entry which is preliminary data.</text>
</comment>
<feature type="compositionally biased region" description="Basic and acidic residues" evidence="1">
    <location>
        <begin position="496"/>
        <end position="505"/>
    </location>
</feature>
<organism evidence="2 3">
    <name type="scientific">Reticulomyxa filosa</name>
    <dbReference type="NCBI Taxonomy" id="46433"/>
    <lineage>
        <taxon>Eukaryota</taxon>
        <taxon>Sar</taxon>
        <taxon>Rhizaria</taxon>
        <taxon>Retaria</taxon>
        <taxon>Foraminifera</taxon>
        <taxon>Monothalamids</taxon>
        <taxon>Reticulomyxidae</taxon>
        <taxon>Reticulomyxa</taxon>
    </lineage>
</organism>
<feature type="compositionally biased region" description="Low complexity" evidence="1">
    <location>
        <begin position="191"/>
        <end position="203"/>
    </location>
</feature>
<gene>
    <name evidence="2" type="ORF">RFI_08812</name>
</gene>
<feature type="region of interest" description="Disordered" evidence="1">
    <location>
        <begin position="1"/>
        <end position="25"/>
    </location>
</feature>
<name>X6NSN1_RETFI</name>
<feature type="region of interest" description="Disordered" evidence="1">
    <location>
        <begin position="166"/>
        <end position="206"/>
    </location>
</feature>
<dbReference type="EMBL" id="ASPP01006726">
    <property type="protein sequence ID" value="ETO28322.1"/>
    <property type="molecule type" value="Genomic_DNA"/>
</dbReference>
<feature type="compositionally biased region" description="Basic and acidic residues" evidence="1">
    <location>
        <begin position="466"/>
        <end position="475"/>
    </location>
</feature>
<dbReference type="PANTHER" id="PTHR20916:SF18">
    <property type="entry name" value="IPT_TIG DOMAIN-CONTAINING PROTEIN"/>
    <property type="match status" value="1"/>
</dbReference>
<sequence length="744" mass="84878">MRRVYNTPNGNSNDQQKGNWNNDNIAASDSESLGASIPNLEPLIRLQKSVLDQRSLSFKPSSLQQQQEFDYTLCVHLQPAEVEVDFDLLARLSLISQAFSFANDVNYNAIAIKTIEHNKRRAATKDKSHKGGADWTKTNKANVEPDEENDSRSTFSMQASFDKDIRNHKKGHSKPQMQIKENKHKKAFHHNNNNNNNNNNNDNTHLSSFHRHHNPTGYDHYKNMSHSFASNMANSVSLSENGDAFDGELVEHDNINELGSDTNHTQEQEKEKEKEKEKEEEEEELKALSFFTEITTASVTIRFSVRDSTHAKLARKENLVFKFTELAARSSSHVCDVSSDMWQLDCKSLDVLLSRNNNEELLLRSEACYERFDASPLRIDPGESLLVVNDDNDDNKDHLHMSMTSKQDYKDSHLNTGNDDDSNNNNADIHDGLVATLYPSLKIYLNHLEHNSKWLHPKRSARSKKNSGDDHKAMNEDNNNNNNNDNDNDNDDNENEQTHLENPHYRWWEDAKAKEIKFPKGDKQATHAKFSWNARFLSPTHINILLPKAVAAISKAQYDLIMDLYMVAIDTLETVQKLPVSSLYQPFDTTAVAIQDTSTWGPTISTLHEGTEPTSQDDINDNDDEDDEDDDGADDMFSSVTSLPADYEQKTDLHNPKQTERVARKRTTTTARQTQRKELLEKLQQRQKEQVYSKSADFRKRQRQKEKLQQLIALSPFVSSVKIVISAGKPTSMKMKNSHPRSVA</sequence>
<feature type="region of interest" description="Disordered" evidence="1">
    <location>
        <begin position="404"/>
        <end position="425"/>
    </location>
</feature>
<feature type="compositionally biased region" description="Polar residues" evidence="1">
    <location>
        <begin position="603"/>
        <end position="616"/>
    </location>
</feature>
<feature type="compositionally biased region" description="Basic and acidic residues" evidence="1">
    <location>
        <begin position="647"/>
        <end position="662"/>
    </location>
</feature>
<feature type="compositionally biased region" description="Basic and acidic residues" evidence="1">
    <location>
        <begin position="123"/>
        <end position="132"/>
    </location>
</feature>
<proteinExistence type="predicted"/>
<protein>
    <submittedName>
        <fullName evidence="2">Uncharacterized protein</fullName>
    </submittedName>
</protein>
<accession>X6NSN1</accession>
<dbReference type="PANTHER" id="PTHR20916">
    <property type="entry name" value="CYSTEINE AND GLYCINE-RICH PROTEIN 2 BINDING PROTEIN"/>
    <property type="match status" value="1"/>
</dbReference>
<evidence type="ECO:0000256" key="1">
    <source>
        <dbReference type="SAM" id="MobiDB-lite"/>
    </source>
</evidence>
<dbReference type="Proteomes" id="UP000023152">
    <property type="component" value="Unassembled WGS sequence"/>
</dbReference>
<feature type="compositionally biased region" description="Acidic residues" evidence="1">
    <location>
        <begin position="618"/>
        <end position="634"/>
    </location>
</feature>